<dbReference type="NCBIfam" id="NF046037">
    <property type="entry name" value="carphisopro"/>
    <property type="match status" value="1"/>
</dbReference>
<geneLocation type="plasmid" evidence="2">
    <name>pMaq22A_1p DNA</name>
</geneLocation>
<evidence type="ECO:0000313" key="1">
    <source>
        <dbReference type="EMBL" id="BAQ49475.1"/>
    </source>
</evidence>
<dbReference type="GO" id="GO:0003677">
    <property type="term" value="F:DNA binding"/>
    <property type="evidence" value="ECO:0007669"/>
    <property type="project" value="InterPro"/>
</dbReference>
<dbReference type="AlphaFoldDB" id="A0A0C6G0Z4"/>
<keyword evidence="1" id="KW-0614">Plasmid</keyword>
<dbReference type="KEGG" id="maqu:Maq22A_1p36335"/>
<dbReference type="Proteomes" id="UP000061432">
    <property type="component" value="Plasmid pMaq22A_1p"/>
</dbReference>
<dbReference type="PATRIC" id="fig|270351.10.peg.6550"/>
<dbReference type="InterPro" id="IPR059216">
    <property type="entry name" value="LeuA_carph_isopro_dom"/>
</dbReference>
<organism evidence="1 2">
    <name type="scientific">Methylobacterium aquaticum</name>
    <dbReference type="NCBI Taxonomy" id="270351"/>
    <lineage>
        <taxon>Bacteria</taxon>
        <taxon>Pseudomonadati</taxon>
        <taxon>Pseudomonadota</taxon>
        <taxon>Alphaproteobacteria</taxon>
        <taxon>Hyphomicrobiales</taxon>
        <taxon>Methylobacteriaceae</taxon>
        <taxon>Methylobacterium</taxon>
    </lineage>
</organism>
<proteinExistence type="predicted"/>
<protein>
    <submittedName>
        <fullName evidence="1">Uncharacterized protein</fullName>
    </submittedName>
</protein>
<accession>A0A0C6G0Z4</accession>
<dbReference type="Gene3D" id="1.10.260.40">
    <property type="entry name" value="lambda repressor-like DNA-binding domains"/>
    <property type="match status" value="1"/>
</dbReference>
<sequence length="107" mass="11588">MCLNPICMSQNLDLDVRFAICKFKGMSNVASLIDSLGGYAKVAEAIEERPSTVAAWKHRGSVPVRYWPKLIAVAPNLGERKALAYDALVEAHAGPFAMPSQSEAVAR</sequence>
<reference evidence="1 2" key="1">
    <citation type="journal article" date="2015" name="Genome Announc.">
        <title>Complete Genome Sequence of Methylobacterium aquaticum Strain 22A, Isolated from Racomitrium japonicum Moss.</title>
        <authorList>
            <person name="Tani A."/>
            <person name="Ogura Y."/>
            <person name="Hayashi T."/>
            <person name="Kimbara K."/>
        </authorList>
    </citation>
    <scope>NUCLEOTIDE SEQUENCE [LARGE SCALE GENOMIC DNA]</scope>
    <source>
        <strain evidence="1 2">MA-22A</strain>
        <plasmid evidence="2">Plasmid pMaq22A_1p DNA</plasmid>
    </source>
</reference>
<reference evidence="2" key="2">
    <citation type="submission" date="2015-01" db="EMBL/GenBank/DDBJ databases">
        <title>Complete genome sequence of Methylobacterium aquaticum strain 22A.</title>
        <authorList>
            <person name="Tani A."/>
            <person name="Ogura Y."/>
            <person name="Hayashi T."/>
        </authorList>
    </citation>
    <scope>NUCLEOTIDE SEQUENCE [LARGE SCALE GENOMIC DNA]</scope>
    <source>
        <strain evidence="2">MA-22A</strain>
        <plasmid evidence="2">Plasmid pMaq22A_1p DNA</plasmid>
    </source>
</reference>
<evidence type="ECO:0000313" key="2">
    <source>
        <dbReference type="Proteomes" id="UP000061432"/>
    </source>
</evidence>
<name>A0A0C6G0Z4_9HYPH</name>
<gene>
    <name evidence="1" type="ORF">Maq22A_1p36335</name>
</gene>
<dbReference type="InterPro" id="IPR010982">
    <property type="entry name" value="Lambda_DNA-bd_dom_sf"/>
</dbReference>
<dbReference type="EMBL" id="AP014705">
    <property type="protein sequence ID" value="BAQ49475.1"/>
    <property type="molecule type" value="Genomic_DNA"/>
</dbReference>